<evidence type="ECO:0000256" key="2">
    <source>
        <dbReference type="ARBA" id="ARBA00008053"/>
    </source>
</evidence>
<dbReference type="InterPro" id="IPR007383">
    <property type="entry name" value="DUF445"/>
</dbReference>
<dbReference type="EMBL" id="CP021434">
    <property type="protein sequence ID" value="ARU59738.1"/>
    <property type="molecule type" value="Genomic_DNA"/>
</dbReference>
<evidence type="ECO:0000256" key="4">
    <source>
        <dbReference type="ARBA" id="ARBA00022989"/>
    </source>
</evidence>
<dbReference type="PANTHER" id="PTHR35791:SF1">
    <property type="entry name" value="UPF0754 MEMBRANE PROTEIN YHEB"/>
    <property type="match status" value="1"/>
</dbReference>
<evidence type="ECO:0008006" key="9">
    <source>
        <dbReference type="Google" id="ProtNLM"/>
    </source>
</evidence>
<evidence type="ECO:0000313" key="7">
    <source>
        <dbReference type="EMBL" id="ARU59738.1"/>
    </source>
</evidence>
<gene>
    <name evidence="7" type="ORF">CBW65_00765</name>
</gene>
<evidence type="ECO:0000256" key="6">
    <source>
        <dbReference type="SAM" id="Phobius"/>
    </source>
</evidence>
<comment type="subcellular location">
    <subcellularLocation>
        <location evidence="1">Endomembrane system</location>
    </subcellularLocation>
</comment>
<name>A0A1Y0IGY5_9BACL</name>
<dbReference type="Pfam" id="PF04286">
    <property type="entry name" value="DUF445"/>
    <property type="match status" value="1"/>
</dbReference>
<keyword evidence="3 6" id="KW-0812">Transmembrane</keyword>
<comment type="similarity">
    <text evidence="2">Belongs to the UPF0754 family.</text>
</comment>
<feature type="transmembrane region" description="Helical" evidence="6">
    <location>
        <begin position="425"/>
        <end position="446"/>
    </location>
</feature>
<reference evidence="8" key="1">
    <citation type="submission" date="2017-05" db="EMBL/GenBank/DDBJ databases">
        <authorList>
            <person name="Sung H."/>
        </authorList>
    </citation>
    <scope>NUCLEOTIDE SEQUENCE [LARGE SCALE GENOMIC DNA]</scope>
    <source>
        <strain evidence="8">AR23208</strain>
    </source>
</reference>
<dbReference type="PANTHER" id="PTHR35791">
    <property type="entry name" value="UPF0754 MEMBRANE PROTEIN YHEB"/>
    <property type="match status" value="1"/>
</dbReference>
<keyword evidence="5 6" id="KW-0472">Membrane</keyword>
<organism evidence="7 8">
    <name type="scientific">Tumebacillus avium</name>
    <dbReference type="NCBI Taxonomy" id="1903704"/>
    <lineage>
        <taxon>Bacteria</taxon>
        <taxon>Bacillati</taxon>
        <taxon>Bacillota</taxon>
        <taxon>Bacilli</taxon>
        <taxon>Bacillales</taxon>
        <taxon>Alicyclobacillaceae</taxon>
        <taxon>Tumebacillus</taxon>
    </lineage>
</organism>
<dbReference type="OrthoDB" id="9787430at2"/>
<evidence type="ECO:0000313" key="8">
    <source>
        <dbReference type="Proteomes" id="UP000195437"/>
    </source>
</evidence>
<evidence type="ECO:0000256" key="3">
    <source>
        <dbReference type="ARBA" id="ARBA00022692"/>
    </source>
</evidence>
<accession>A0A1Y0IGY5</accession>
<protein>
    <recommendedName>
        <fullName evidence="9">DUF445 domain-containing protein</fullName>
    </recommendedName>
</protein>
<evidence type="ECO:0000256" key="1">
    <source>
        <dbReference type="ARBA" id="ARBA00004308"/>
    </source>
</evidence>
<dbReference type="GO" id="GO:0012505">
    <property type="term" value="C:endomembrane system"/>
    <property type="evidence" value="ECO:0007669"/>
    <property type="project" value="UniProtKB-SubCell"/>
</dbReference>
<keyword evidence="4 6" id="KW-1133">Transmembrane helix</keyword>
<dbReference type="KEGG" id="tum:CBW65_00765"/>
<proteinExistence type="inferred from homology"/>
<dbReference type="AlphaFoldDB" id="A0A1Y0IGY5"/>
<feature type="transmembrane region" description="Helical" evidence="6">
    <location>
        <begin position="6"/>
        <end position="27"/>
    </location>
</feature>
<evidence type="ECO:0000256" key="5">
    <source>
        <dbReference type="ARBA" id="ARBA00023136"/>
    </source>
</evidence>
<keyword evidence="8" id="KW-1185">Reference proteome</keyword>
<sequence>MKVLLVTVSVGALIGLFTNWLAIVMLFRPWKERRIFGRRVWLTPGLIPRRQDELAEKLGQIVEQDLLTPEGLAKSLSRPDLEYAVKRAGINALAKRLNEAPTAGQLSVHLFGPDMLGKASDWLVERAVAFLQSEAGRNRLEGLAEGLFDHLRGTLKSDETRRELARGFAGPFHANLSSGQVTWQEALPEGTRGIVEDRLRAQVAPLLEGAAHWMQEPQVVQAISEMLQDKVKNIPLLGPMAVSFLTPERVAGDIVPRLQAVIVSSSVRELVQDRLQDVVAKFWGKPIGSYISRMSADDVAVLLEKVLGVVLERALSEETASKELFTSMIVNGLSAGANPATVGDLVRRLVDGLAEWNVRELYITHTEEFDRLFMKGWRWLRGELIEAMPALLDALALRQVVRDQVASYPIPTLEKLILSVVNKELRLITILGGVLGGIIGLVQALLVL</sequence>
<dbReference type="Proteomes" id="UP000195437">
    <property type="component" value="Chromosome"/>
</dbReference>
<dbReference type="RefSeq" id="WP_087455126.1">
    <property type="nucleotide sequence ID" value="NZ_CP021434.1"/>
</dbReference>